<keyword evidence="6" id="KW-0675">Receptor</keyword>
<dbReference type="AlphaFoldDB" id="A0A5E4MMP4"/>
<dbReference type="Proteomes" id="UP000325440">
    <property type="component" value="Unassembled WGS sequence"/>
</dbReference>
<dbReference type="GO" id="GO:0038023">
    <property type="term" value="F:signaling receptor activity"/>
    <property type="evidence" value="ECO:0007669"/>
    <property type="project" value="TreeGrafter"/>
</dbReference>
<evidence type="ECO:0000313" key="6">
    <source>
        <dbReference type="EMBL" id="VVC30620.1"/>
    </source>
</evidence>
<evidence type="ECO:0000256" key="1">
    <source>
        <dbReference type="ARBA" id="ARBA00004370"/>
    </source>
</evidence>
<keyword evidence="3" id="KW-1133">Transmembrane helix</keyword>
<proteinExistence type="predicted"/>
<dbReference type="InterPro" id="IPR052612">
    <property type="entry name" value="ANP_Clearance_Receptor"/>
</dbReference>
<evidence type="ECO:0000256" key="3">
    <source>
        <dbReference type="ARBA" id="ARBA00022989"/>
    </source>
</evidence>
<gene>
    <name evidence="6" type="ORF">CINCED_3A015201</name>
</gene>
<dbReference type="PANTHER" id="PTHR44755">
    <property type="entry name" value="NATRIURETIC PEPTIDE RECEPTOR 3-RELATED"/>
    <property type="match status" value="1"/>
</dbReference>
<dbReference type="GO" id="GO:0017046">
    <property type="term" value="F:peptide hormone binding"/>
    <property type="evidence" value="ECO:0007669"/>
    <property type="project" value="TreeGrafter"/>
</dbReference>
<accession>A0A5E4MMP4</accession>
<dbReference type="EMBL" id="CABPRJ010000526">
    <property type="protein sequence ID" value="VVC30620.1"/>
    <property type="molecule type" value="Genomic_DNA"/>
</dbReference>
<sequence length="316" mass="35331">MSRVTGRRTAVYATSTTEWYTRIRDDERSPPPPPPAVAVMTRGPIIATDGLLLKSLLFACCSLLQLQATAPPLPAAFVSSATNVTDTVPVRRWPLEILTAVIMPADPEYPTSLSKVMPVLEIAVRDLYTKGVLRETDVTFKFVQRDDKCEDIEALRSSFELNVNGHVDLFLGPTCDYGVDLVARMIKFWNAPLLTTGAIANDFSSNKQDPKSKYFLLVRTGLLDFQDVADMVVNVLQKYSWKHVLLVYEIEGYSKVSGKQSCSLMTKTLVESFKGEAGIQYDAFDLSKNPQNNLTENLRIEASNKYSSKRFITYSF</sequence>
<dbReference type="Gene3D" id="3.40.50.2300">
    <property type="match status" value="1"/>
</dbReference>
<reference evidence="6 7" key="1">
    <citation type="submission" date="2019-08" db="EMBL/GenBank/DDBJ databases">
        <authorList>
            <person name="Alioto T."/>
            <person name="Alioto T."/>
            <person name="Gomez Garrido J."/>
        </authorList>
    </citation>
    <scope>NUCLEOTIDE SEQUENCE [LARGE SCALE GENOMIC DNA]</scope>
</reference>
<keyword evidence="4" id="KW-0472">Membrane</keyword>
<dbReference type="SUPFAM" id="SSF53822">
    <property type="entry name" value="Periplasmic binding protein-like I"/>
    <property type="match status" value="1"/>
</dbReference>
<dbReference type="OrthoDB" id="302535at2759"/>
<dbReference type="InterPro" id="IPR028082">
    <property type="entry name" value="Peripla_BP_I"/>
</dbReference>
<name>A0A5E4MMP4_9HEMI</name>
<dbReference type="InterPro" id="IPR001828">
    <property type="entry name" value="ANF_lig-bd_rcpt"/>
</dbReference>
<dbReference type="GO" id="GO:0016020">
    <property type="term" value="C:membrane"/>
    <property type="evidence" value="ECO:0007669"/>
    <property type="project" value="UniProtKB-SubCell"/>
</dbReference>
<dbReference type="GO" id="GO:0007165">
    <property type="term" value="P:signal transduction"/>
    <property type="evidence" value="ECO:0007669"/>
    <property type="project" value="TreeGrafter"/>
</dbReference>
<comment type="subcellular location">
    <subcellularLocation>
        <location evidence="1">Membrane</location>
    </subcellularLocation>
</comment>
<evidence type="ECO:0000256" key="4">
    <source>
        <dbReference type="ARBA" id="ARBA00023136"/>
    </source>
</evidence>
<keyword evidence="7" id="KW-1185">Reference proteome</keyword>
<organism evidence="6 7">
    <name type="scientific">Cinara cedri</name>
    <dbReference type="NCBI Taxonomy" id="506608"/>
    <lineage>
        <taxon>Eukaryota</taxon>
        <taxon>Metazoa</taxon>
        <taxon>Ecdysozoa</taxon>
        <taxon>Arthropoda</taxon>
        <taxon>Hexapoda</taxon>
        <taxon>Insecta</taxon>
        <taxon>Pterygota</taxon>
        <taxon>Neoptera</taxon>
        <taxon>Paraneoptera</taxon>
        <taxon>Hemiptera</taxon>
        <taxon>Sternorrhyncha</taxon>
        <taxon>Aphidomorpha</taxon>
        <taxon>Aphidoidea</taxon>
        <taxon>Aphididae</taxon>
        <taxon>Lachninae</taxon>
        <taxon>Cinara</taxon>
    </lineage>
</organism>
<evidence type="ECO:0000259" key="5">
    <source>
        <dbReference type="Pfam" id="PF01094"/>
    </source>
</evidence>
<keyword evidence="2" id="KW-0812">Transmembrane</keyword>
<dbReference type="PANTHER" id="PTHR44755:SF11">
    <property type="entry name" value="ATRIAL NATRIURETIC PEPTIDE RECEPTOR 3 ISOFORM X1"/>
    <property type="match status" value="1"/>
</dbReference>
<evidence type="ECO:0000256" key="2">
    <source>
        <dbReference type="ARBA" id="ARBA00022692"/>
    </source>
</evidence>
<evidence type="ECO:0000313" key="7">
    <source>
        <dbReference type="Proteomes" id="UP000325440"/>
    </source>
</evidence>
<dbReference type="Pfam" id="PF01094">
    <property type="entry name" value="ANF_receptor"/>
    <property type="match status" value="1"/>
</dbReference>
<protein>
    <submittedName>
        <fullName evidence="6">Periplasmic binding protein-like I,Receptor, ligand binding region</fullName>
    </submittedName>
</protein>
<feature type="domain" description="Receptor ligand binding region" evidence="5">
    <location>
        <begin position="116"/>
        <end position="251"/>
    </location>
</feature>